<dbReference type="GO" id="GO:0000028">
    <property type="term" value="P:ribosomal small subunit assembly"/>
    <property type="evidence" value="ECO:0007669"/>
    <property type="project" value="TreeGrafter"/>
</dbReference>
<dbReference type="InterPro" id="IPR027417">
    <property type="entry name" value="P-loop_NTPase"/>
</dbReference>
<dbReference type="PANTHER" id="PTHR42698:SF1">
    <property type="entry name" value="GTPASE ERA, MITOCHONDRIAL"/>
    <property type="match status" value="1"/>
</dbReference>
<keyword evidence="4 6" id="KW-0694">RNA-binding</keyword>
<feature type="domain" description="KH type-2" evidence="9">
    <location>
        <begin position="212"/>
        <end position="289"/>
    </location>
</feature>
<dbReference type="KEGG" id="hgn:E6W36_03700"/>
<dbReference type="GO" id="GO:0043024">
    <property type="term" value="F:ribosomal small subunit binding"/>
    <property type="evidence" value="ECO:0007669"/>
    <property type="project" value="TreeGrafter"/>
</dbReference>
<dbReference type="InterPro" id="IPR015946">
    <property type="entry name" value="KH_dom-like_a/b"/>
</dbReference>
<evidence type="ECO:0000256" key="1">
    <source>
        <dbReference type="ARBA" id="ARBA00007921"/>
    </source>
</evidence>
<dbReference type="GO" id="GO:0003924">
    <property type="term" value="F:GTPase activity"/>
    <property type="evidence" value="ECO:0007669"/>
    <property type="project" value="UniProtKB-UniRule"/>
</dbReference>
<evidence type="ECO:0000256" key="6">
    <source>
        <dbReference type="HAMAP-Rule" id="MF_00367"/>
    </source>
</evidence>
<comment type="similarity">
    <text evidence="1 6 7 8">Belongs to the TRAFAC class TrmE-Era-EngA-EngB-Septin-like GTPase superfamily. Era GTPase family.</text>
</comment>
<dbReference type="PROSITE" id="PS51713">
    <property type="entry name" value="G_ERA"/>
    <property type="match status" value="1"/>
</dbReference>
<dbReference type="InterPro" id="IPR009019">
    <property type="entry name" value="KH_sf_prok-type"/>
</dbReference>
<feature type="region of interest" description="G3" evidence="7">
    <location>
        <begin position="69"/>
        <end position="72"/>
    </location>
</feature>
<protein>
    <recommendedName>
        <fullName evidence="2 6">GTPase Era</fullName>
    </recommendedName>
</protein>
<evidence type="ECO:0000313" key="11">
    <source>
        <dbReference type="EMBL" id="QCI79011.1"/>
    </source>
</evidence>
<dbReference type="Pfam" id="PF01926">
    <property type="entry name" value="MMR_HSR1"/>
    <property type="match status" value="1"/>
</dbReference>
<evidence type="ECO:0000256" key="8">
    <source>
        <dbReference type="RuleBase" id="RU003761"/>
    </source>
</evidence>
<feature type="binding site" evidence="6">
    <location>
        <begin position="22"/>
        <end position="29"/>
    </location>
    <ligand>
        <name>GTP</name>
        <dbReference type="ChEBI" id="CHEBI:37565"/>
    </ligand>
</feature>
<evidence type="ECO:0000256" key="5">
    <source>
        <dbReference type="ARBA" id="ARBA00023134"/>
    </source>
</evidence>
<dbReference type="NCBIfam" id="TIGR00436">
    <property type="entry name" value="era"/>
    <property type="match status" value="1"/>
</dbReference>
<dbReference type="GO" id="GO:0070181">
    <property type="term" value="F:small ribosomal subunit rRNA binding"/>
    <property type="evidence" value="ECO:0007669"/>
    <property type="project" value="UniProtKB-UniRule"/>
</dbReference>
<feature type="domain" description="Era-type G" evidence="10">
    <location>
        <begin position="14"/>
        <end position="181"/>
    </location>
</feature>
<dbReference type="EMBL" id="CP039704">
    <property type="protein sequence ID" value="QCI79011.1"/>
    <property type="molecule type" value="Genomic_DNA"/>
</dbReference>
<keyword evidence="3 6" id="KW-0547">Nucleotide-binding</keyword>
<gene>
    <name evidence="6" type="primary">era</name>
    <name evidence="11" type="ORF">E6W36_03700</name>
</gene>
<feature type="region of interest" description="G1" evidence="7">
    <location>
        <begin position="22"/>
        <end position="29"/>
    </location>
</feature>
<keyword evidence="5 6" id="KW-0342">GTP-binding</keyword>
<dbReference type="GO" id="GO:0005829">
    <property type="term" value="C:cytosol"/>
    <property type="evidence" value="ECO:0007669"/>
    <property type="project" value="TreeGrafter"/>
</dbReference>
<comment type="function">
    <text evidence="6">An essential GTPase that binds both GDP and GTP, with rapid nucleotide exchange. Plays a role in 16S rRNA processing and 30S ribosomal subunit biogenesis and possibly also in cell cycle regulation and energy metabolism.</text>
</comment>
<feature type="binding site" evidence="6">
    <location>
        <begin position="131"/>
        <end position="134"/>
    </location>
    <ligand>
        <name>GTP</name>
        <dbReference type="ChEBI" id="CHEBI:37565"/>
    </ligand>
</feature>
<dbReference type="Proteomes" id="UP000298714">
    <property type="component" value="Chromosome"/>
</dbReference>
<dbReference type="CDD" id="cd22534">
    <property type="entry name" value="KH-II_Era"/>
    <property type="match status" value="1"/>
</dbReference>
<dbReference type="PROSITE" id="PS50823">
    <property type="entry name" value="KH_TYPE_2"/>
    <property type="match status" value="1"/>
</dbReference>
<comment type="subcellular location">
    <subcellularLocation>
        <location evidence="6">Cytoplasm</location>
    </subcellularLocation>
    <subcellularLocation>
        <location evidence="6">Cell membrane</location>
        <topology evidence="6">Peripheral membrane protein</topology>
    </subcellularLocation>
</comment>
<dbReference type="AlphaFoldDB" id="A0A4D7C1U8"/>
<feature type="region of interest" description="G2" evidence="7">
    <location>
        <begin position="48"/>
        <end position="52"/>
    </location>
</feature>
<dbReference type="InterPro" id="IPR030388">
    <property type="entry name" value="G_ERA_dom"/>
</dbReference>
<dbReference type="PANTHER" id="PTHR42698">
    <property type="entry name" value="GTPASE ERA"/>
    <property type="match status" value="1"/>
</dbReference>
<dbReference type="Gene3D" id="3.30.300.20">
    <property type="match status" value="1"/>
</dbReference>
<evidence type="ECO:0000256" key="3">
    <source>
        <dbReference type="ARBA" id="ARBA00022741"/>
    </source>
</evidence>
<name>A0A4D7C1U8_9SPHN</name>
<dbReference type="CDD" id="cd04163">
    <property type="entry name" value="Era"/>
    <property type="match status" value="1"/>
</dbReference>
<dbReference type="SUPFAM" id="SSF54814">
    <property type="entry name" value="Prokaryotic type KH domain (KH-domain type II)"/>
    <property type="match status" value="1"/>
</dbReference>
<sequence>MSAQTIEGPDAETRCGVVAIIGAPNAGKSTLTNALVGAKVAIVSPKVQTTRTRLMGIAIEGPTQLMLVDTPGIFAPRRRLDRAMVKAAWDGASDADVIALVIDAKRGLRDEVRALIEALRPRPEPKLLVLNKVDLCSKDKLLPLTVQIHALLAFEETFMISAETGDGVADLKTALVRRMPAGPWHYPEDQLSDVSQRLLAAEITREQLYLQLHEELPYAATVETEKWEERKDGSAALHQVVYVERDTQKAIVLGKGGSRIKQLGGTARLELEKLLGRRIHLFLFVKVKPDWADDREIYRDMGLDWTD</sequence>
<keyword evidence="6" id="KW-0472">Membrane</keyword>
<dbReference type="NCBIfam" id="TIGR00231">
    <property type="entry name" value="small_GTP"/>
    <property type="match status" value="1"/>
</dbReference>
<dbReference type="InterPro" id="IPR006073">
    <property type="entry name" value="GTP-bd"/>
</dbReference>
<keyword evidence="6" id="KW-0699">rRNA-binding</keyword>
<proteinExistence type="inferred from homology"/>
<evidence type="ECO:0000259" key="10">
    <source>
        <dbReference type="PROSITE" id="PS51713"/>
    </source>
</evidence>
<dbReference type="HAMAP" id="MF_00367">
    <property type="entry name" value="GTPase_Era"/>
    <property type="match status" value="1"/>
</dbReference>
<dbReference type="GO" id="GO:0005886">
    <property type="term" value="C:plasma membrane"/>
    <property type="evidence" value="ECO:0007669"/>
    <property type="project" value="UniProtKB-SubCell"/>
</dbReference>
<keyword evidence="6" id="KW-1003">Cell membrane</keyword>
<evidence type="ECO:0000313" key="12">
    <source>
        <dbReference type="Proteomes" id="UP000298714"/>
    </source>
</evidence>
<keyword evidence="12" id="KW-1185">Reference proteome</keyword>
<feature type="region of interest" description="G5" evidence="7">
    <location>
        <begin position="160"/>
        <end position="162"/>
    </location>
</feature>
<feature type="binding site" evidence="6">
    <location>
        <begin position="69"/>
        <end position="73"/>
    </location>
    <ligand>
        <name>GTP</name>
        <dbReference type="ChEBI" id="CHEBI:37565"/>
    </ligand>
</feature>
<feature type="region of interest" description="G4" evidence="7">
    <location>
        <begin position="131"/>
        <end position="134"/>
    </location>
</feature>
<organism evidence="11 12">
    <name type="scientific">Hankyongella ginsenosidimutans</name>
    <dbReference type="NCBI Taxonomy" id="1763828"/>
    <lineage>
        <taxon>Bacteria</taxon>
        <taxon>Pseudomonadati</taxon>
        <taxon>Pseudomonadota</taxon>
        <taxon>Alphaproteobacteria</taxon>
        <taxon>Sphingomonadales</taxon>
        <taxon>Sphingomonadaceae</taxon>
        <taxon>Hankyongella</taxon>
    </lineage>
</organism>
<dbReference type="Pfam" id="PF07650">
    <property type="entry name" value="KH_2"/>
    <property type="match status" value="1"/>
</dbReference>
<comment type="subunit">
    <text evidence="6">Monomer.</text>
</comment>
<dbReference type="Gene3D" id="3.40.50.300">
    <property type="entry name" value="P-loop containing nucleotide triphosphate hydrolases"/>
    <property type="match status" value="1"/>
</dbReference>
<keyword evidence="6" id="KW-0963">Cytoplasm</keyword>
<dbReference type="RefSeq" id="WP_222873815.1">
    <property type="nucleotide sequence ID" value="NZ_CP039704.1"/>
</dbReference>
<evidence type="ECO:0000259" key="9">
    <source>
        <dbReference type="PROSITE" id="PS50823"/>
    </source>
</evidence>
<dbReference type="SUPFAM" id="SSF52540">
    <property type="entry name" value="P-loop containing nucleoside triphosphate hydrolases"/>
    <property type="match status" value="1"/>
</dbReference>
<dbReference type="InterPro" id="IPR005662">
    <property type="entry name" value="GTPase_Era-like"/>
</dbReference>
<accession>A0A4D7C1U8</accession>
<dbReference type="GO" id="GO:0005525">
    <property type="term" value="F:GTP binding"/>
    <property type="evidence" value="ECO:0007669"/>
    <property type="project" value="UniProtKB-UniRule"/>
</dbReference>
<keyword evidence="6" id="KW-0690">Ribosome biogenesis</keyword>
<reference evidence="12" key="1">
    <citation type="submission" date="2019-04" db="EMBL/GenBank/DDBJ databases">
        <title>Complete genome sequence of Sphingomonas sp. W1-2-3.</title>
        <authorList>
            <person name="Im W.T."/>
        </authorList>
    </citation>
    <scope>NUCLEOTIDE SEQUENCE [LARGE SCALE GENOMIC DNA]</scope>
    <source>
        <strain evidence="12">W1-2-3</strain>
    </source>
</reference>
<dbReference type="InterPro" id="IPR005225">
    <property type="entry name" value="Small_GTP-bd"/>
</dbReference>
<evidence type="ECO:0000256" key="4">
    <source>
        <dbReference type="ARBA" id="ARBA00022884"/>
    </source>
</evidence>
<evidence type="ECO:0000256" key="2">
    <source>
        <dbReference type="ARBA" id="ARBA00020484"/>
    </source>
</evidence>
<dbReference type="InterPro" id="IPR004044">
    <property type="entry name" value="KH_dom_type_2"/>
</dbReference>
<dbReference type="NCBIfam" id="NF000908">
    <property type="entry name" value="PRK00089.1"/>
    <property type="match status" value="1"/>
</dbReference>
<evidence type="ECO:0000256" key="7">
    <source>
        <dbReference type="PROSITE-ProRule" id="PRU01050"/>
    </source>
</evidence>